<evidence type="ECO:0000313" key="2">
    <source>
        <dbReference type="EMBL" id="PKK58341.1"/>
    </source>
</evidence>
<organism evidence="2 3">
    <name type="scientific">Rhizophagus irregularis</name>
    <dbReference type="NCBI Taxonomy" id="588596"/>
    <lineage>
        <taxon>Eukaryota</taxon>
        <taxon>Fungi</taxon>
        <taxon>Fungi incertae sedis</taxon>
        <taxon>Mucoromycota</taxon>
        <taxon>Glomeromycotina</taxon>
        <taxon>Glomeromycetes</taxon>
        <taxon>Glomerales</taxon>
        <taxon>Glomeraceae</taxon>
        <taxon>Rhizophagus</taxon>
    </lineage>
</organism>
<gene>
    <name evidence="2" type="ORF">RhiirC2_796469</name>
</gene>
<feature type="signal peptide" evidence="1">
    <location>
        <begin position="1"/>
        <end position="20"/>
    </location>
</feature>
<keyword evidence="1" id="KW-0732">Signal</keyword>
<dbReference type="VEuPathDB" id="FungiDB:FUN_002231"/>
<reference evidence="2 3" key="1">
    <citation type="submission" date="2016-04" db="EMBL/GenBank/DDBJ databases">
        <title>Genome analyses suggest a sexual origin of heterokaryosis in a supposedly ancient asexual fungus.</title>
        <authorList>
            <person name="Ropars J."/>
            <person name="Sedzielewska K."/>
            <person name="Noel J."/>
            <person name="Charron P."/>
            <person name="Farinelli L."/>
            <person name="Marton T."/>
            <person name="Kruger M."/>
            <person name="Pelin A."/>
            <person name="Brachmann A."/>
            <person name="Corradi N."/>
        </authorList>
    </citation>
    <scope>NUCLEOTIDE SEQUENCE [LARGE SCALE GENOMIC DNA]</scope>
    <source>
        <strain evidence="2 3">C2</strain>
    </source>
</reference>
<dbReference type="AlphaFoldDB" id="A0A2N1M9N3"/>
<evidence type="ECO:0000256" key="1">
    <source>
        <dbReference type="SAM" id="SignalP"/>
    </source>
</evidence>
<dbReference type="Proteomes" id="UP000233469">
    <property type="component" value="Unassembled WGS sequence"/>
</dbReference>
<reference evidence="2 3" key="2">
    <citation type="submission" date="2017-10" db="EMBL/GenBank/DDBJ databases">
        <title>Extensive intraspecific genome diversity in a model arbuscular mycorrhizal fungus.</title>
        <authorList>
            <person name="Chen E.C.H."/>
            <person name="Morin E."/>
            <person name="Baudet D."/>
            <person name="Noel J."/>
            <person name="Ndikumana S."/>
            <person name="Charron P."/>
            <person name="St-Onge C."/>
            <person name="Giorgi J."/>
            <person name="Grigoriev I.V."/>
            <person name="Roux C."/>
            <person name="Martin F.M."/>
            <person name="Corradi N."/>
        </authorList>
    </citation>
    <scope>NUCLEOTIDE SEQUENCE [LARGE SCALE GENOMIC DNA]</scope>
    <source>
        <strain evidence="2 3">C2</strain>
    </source>
</reference>
<feature type="chain" id="PRO_5014741861" evidence="1">
    <location>
        <begin position="21"/>
        <end position="170"/>
    </location>
</feature>
<sequence length="170" mass="20132">MTIFIHNPLRILPLFYLAKAFSIENFDYYPGEDFDFNPILELQNQTSGSFDTPHETFVCLQLLGNHLKCWHSMCQSFLQNEHTEHTFHLYVHLLIIFNKKTDRDKNIYKRKKTSFTQEYFEKSINDKDESGKKCDQEYKNVGSSTEDLIVHLRDKDEIVMQDDTAVLKKV</sequence>
<protein>
    <submittedName>
        <fullName evidence="2">Uncharacterized protein</fullName>
    </submittedName>
</protein>
<name>A0A2N1M9N3_9GLOM</name>
<accession>A0A2N1M9N3</accession>
<evidence type="ECO:0000313" key="3">
    <source>
        <dbReference type="Proteomes" id="UP000233469"/>
    </source>
</evidence>
<dbReference type="EMBL" id="LLXL01003662">
    <property type="protein sequence ID" value="PKK58341.1"/>
    <property type="molecule type" value="Genomic_DNA"/>
</dbReference>
<proteinExistence type="predicted"/>
<comment type="caution">
    <text evidence="2">The sequence shown here is derived from an EMBL/GenBank/DDBJ whole genome shotgun (WGS) entry which is preliminary data.</text>
</comment>